<gene>
    <name evidence="2" type="ORF">AWU65_18440</name>
</gene>
<dbReference type="Pfam" id="PF06114">
    <property type="entry name" value="Peptidase_M78"/>
    <property type="match status" value="1"/>
</dbReference>
<evidence type="ECO:0000259" key="1">
    <source>
        <dbReference type="Pfam" id="PF06114"/>
    </source>
</evidence>
<dbReference type="InterPro" id="IPR010359">
    <property type="entry name" value="IrrE_HExxH"/>
</dbReference>
<proteinExistence type="predicted"/>
<feature type="domain" description="IrrE N-terminal-like" evidence="1">
    <location>
        <begin position="74"/>
        <end position="187"/>
    </location>
</feature>
<evidence type="ECO:0000313" key="2">
    <source>
        <dbReference type="EMBL" id="KZS47761.1"/>
    </source>
</evidence>
<dbReference type="EMBL" id="LWMH01000001">
    <property type="protein sequence ID" value="KZS47761.1"/>
    <property type="molecule type" value="Genomic_DNA"/>
</dbReference>
<reference evidence="2" key="1">
    <citation type="journal article" date="2016" name="Genome Announc.">
        <title>Draft genomes of two strains of Paenibacillus glucanolyticus with capability to degrade lignocellulose.</title>
        <authorList>
            <person name="Mathews S.L."/>
            <person name="Pawlak J."/>
            <person name="Grunden A.M."/>
        </authorList>
    </citation>
    <scope>NUCLEOTIDE SEQUENCE [LARGE SCALE GENOMIC DNA]</scope>
    <source>
        <strain evidence="2">SLM1</strain>
    </source>
</reference>
<evidence type="ECO:0000313" key="3">
    <source>
        <dbReference type="Proteomes" id="UP000076796"/>
    </source>
</evidence>
<accession>A0A162EMK1</accession>
<name>A0A162EMK1_9BACL</name>
<dbReference type="Gene3D" id="1.10.10.2910">
    <property type="match status" value="1"/>
</dbReference>
<dbReference type="OrthoDB" id="2417909at2"/>
<dbReference type="Proteomes" id="UP000076796">
    <property type="component" value="Unassembled WGS sequence"/>
</dbReference>
<organism evidence="2 3">
    <name type="scientific">Paenibacillus glucanolyticus</name>
    <dbReference type="NCBI Taxonomy" id="59843"/>
    <lineage>
        <taxon>Bacteria</taxon>
        <taxon>Bacillati</taxon>
        <taxon>Bacillota</taxon>
        <taxon>Bacilli</taxon>
        <taxon>Bacillales</taxon>
        <taxon>Paenibacillaceae</taxon>
        <taxon>Paenibacillus</taxon>
    </lineage>
</organism>
<keyword evidence="3" id="KW-1185">Reference proteome</keyword>
<dbReference type="AlphaFoldDB" id="A0A162EMK1"/>
<dbReference type="RefSeq" id="WP_082834317.1">
    <property type="nucleotide sequence ID" value="NZ_LWMH01000001.1"/>
</dbReference>
<sequence>MFIKNSYNLICIKNSRYWLFFFTSKPNIHSHFLGINSMFRFYETTLLEQFVEDLYKKHGVLTPQQLNTEELSRRLNVWVYYSELGSEAVEIKSGLGSINIYKNQSRVRQWIDFLHELCHILRHSGDQRIMPEQYTKAQESEADNFVLYAAMPISMISQLRLPVRKNDAIHFLASIFNVPLYLAKRRLEQIQHRLCQGMLLTETVAQVEDK</sequence>
<comment type="caution">
    <text evidence="2">The sequence shown here is derived from an EMBL/GenBank/DDBJ whole genome shotgun (WGS) entry which is preliminary data.</text>
</comment>
<protein>
    <recommendedName>
        <fullName evidence="1">IrrE N-terminal-like domain-containing protein</fullName>
    </recommendedName>
</protein>